<keyword evidence="13 15" id="KW-0030">Aminoacyl-tRNA synthetase</keyword>
<evidence type="ECO:0000256" key="6">
    <source>
        <dbReference type="ARBA" id="ARBA00022598"/>
    </source>
</evidence>
<dbReference type="SUPFAM" id="SSF54991">
    <property type="entry name" value="Anticodon-binding domain of PheRS"/>
    <property type="match status" value="1"/>
</dbReference>
<evidence type="ECO:0000256" key="1">
    <source>
        <dbReference type="ARBA" id="ARBA00004496"/>
    </source>
</evidence>
<evidence type="ECO:0000256" key="16">
    <source>
        <dbReference type="PROSITE-ProRule" id="PRU00209"/>
    </source>
</evidence>
<comment type="similarity">
    <text evidence="2 15">Belongs to the phenylalanyl-tRNA synthetase beta subunit family. Type 1 subfamily.</text>
</comment>
<evidence type="ECO:0000256" key="5">
    <source>
        <dbReference type="ARBA" id="ARBA00022555"/>
    </source>
</evidence>
<comment type="catalytic activity">
    <reaction evidence="14 15">
        <text>tRNA(Phe) + L-phenylalanine + ATP = L-phenylalanyl-tRNA(Phe) + AMP + diphosphate + H(+)</text>
        <dbReference type="Rhea" id="RHEA:19413"/>
        <dbReference type="Rhea" id="RHEA-COMP:9668"/>
        <dbReference type="Rhea" id="RHEA-COMP:9699"/>
        <dbReference type="ChEBI" id="CHEBI:15378"/>
        <dbReference type="ChEBI" id="CHEBI:30616"/>
        <dbReference type="ChEBI" id="CHEBI:33019"/>
        <dbReference type="ChEBI" id="CHEBI:58095"/>
        <dbReference type="ChEBI" id="CHEBI:78442"/>
        <dbReference type="ChEBI" id="CHEBI:78531"/>
        <dbReference type="ChEBI" id="CHEBI:456215"/>
        <dbReference type="EC" id="6.1.1.20"/>
    </reaction>
</comment>
<keyword evidence="7 15" id="KW-0479">Metal-binding</keyword>
<feature type="domain" description="TRNA-binding" evidence="17">
    <location>
        <begin position="88"/>
        <end position="201"/>
    </location>
</feature>
<dbReference type="InterPro" id="IPR009061">
    <property type="entry name" value="DNA-bd_dom_put_sf"/>
</dbReference>
<dbReference type="EMBL" id="CABWMV010000024">
    <property type="protein sequence ID" value="VXD01520.1"/>
    <property type="molecule type" value="Genomic_DNA"/>
</dbReference>
<feature type="binding site" evidence="15">
    <location>
        <position position="514"/>
    </location>
    <ligand>
        <name>Mg(2+)</name>
        <dbReference type="ChEBI" id="CHEBI:18420"/>
        <note>shared with alpha subunit</note>
    </ligand>
</feature>
<keyword evidence="10 15" id="KW-0460">Magnesium</keyword>
<dbReference type="Pfam" id="PF03483">
    <property type="entry name" value="B3_4"/>
    <property type="match status" value="1"/>
</dbReference>
<keyword evidence="4 15" id="KW-0963">Cytoplasm</keyword>
<dbReference type="InterPro" id="IPR045060">
    <property type="entry name" value="Phe-tRNA-ligase_IIc_bsu"/>
</dbReference>
<evidence type="ECO:0000256" key="11">
    <source>
        <dbReference type="ARBA" id="ARBA00022884"/>
    </source>
</evidence>
<keyword evidence="6 15" id="KW-0436">Ligase</keyword>
<dbReference type="Gene3D" id="3.50.40.10">
    <property type="entry name" value="Phenylalanyl-trna Synthetase, Chain B, domain 3"/>
    <property type="match status" value="1"/>
</dbReference>
<dbReference type="Gene3D" id="3.30.70.380">
    <property type="entry name" value="Ferrodoxin-fold anticodon-binding domain"/>
    <property type="match status" value="1"/>
</dbReference>
<dbReference type="SUPFAM" id="SSF50249">
    <property type="entry name" value="Nucleic acid-binding proteins"/>
    <property type="match status" value="1"/>
</dbReference>
<dbReference type="InterPro" id="IPR033714">
    <property type="entry name" value="tRNA_bind_bactPheRS"/>
</dbReference>
<dbReference type="InterPro" id="IPR020825">
    <property type="entry name" value="Phe-tRNA_synthase-like_B3/B4"/>
</dbReference>
<keyword evidence="5 16" id="KW-0820">tRNA-binding</keyword>
<dbReference type="InterPro" id="IPR012340">
    <property type="entry name" value="NA-bd_OB-fold"/>
</dbReference>
<keyword evidence="8 15" id="KW-0547">Nucleotide-binding</keyword>
<evidence type="ECO:0000256" key="3">
    <source>
        <dbReference type="ARBA" id="ARBA00011209"/>
    </source>
</evidence>
<dbReference type="InterPro" id="IPR004532">
    <property type="entry name" value="Phe-tRNA-ligase_IIc_bsu_bact"/>
</dbReference>
<dbReference type="PANTHER" id="PTHR10947">
    <property type="entry name" value="PHENYLALANYL-TRNA SYNTHETASE BETA CHAIN AND LEUCINE-RICH REPEAT-CONTAINING PROTEIN 47"/>
    <property type="match status" value="1"/>
</dbReference>
<dbReference type="FunFam" id="3.50.40.10:FF:000001">
    <property type="entry name" value="Phenylalanine--tRNA ligase beta subunit"/>
    <property type="match status" value="1"/>
</dbReference>
<dbReference type="AlphaFoldDB" id="A0A654D7D1"/>
<dbReference type="Pfam" id="PF03484">
    <property type="entry name" value="B5"/>
    <property type="match status" value="1"/>
</dbReference>
<evidence type="ECO:0000256" key="10">
    <source>
        <dbReference type="ARBA" id="ARBA00022842"/>
    </source>
</evidence>
<dbReference type="CDD" id="cd00769">
    <property type="entry name" value="PheRS_beta_core"/>
    <property type="match status" value="1"/>
</dbReference>
<keyword evidence="11 16" id="KW-0694">RNA-binding</keyword>
<accession>A0A654D7D1</accession>
<reference evidence="20 21" key="1">
    <citation type="submission" date="2019-10" db="EMBL/GenBank/DDBJ databases">
        <authorList>
            <person name="Karimi E."/>
        </authorList>
    </citation>
    <scope>NUCLEOTIDE SEQUENCE [LARGE SCALE GENOMIC DNA]</scope>
    <source>
        <strain evidence="20">Sphingobacterium sp. 8BC</strain>
    </source>
</reference>
<dbReference type="InterPro" id="IPR002547">
    <property type="entry name" value="tRNA-bd_dom"/>
</dbReference>
<dbReference type="Pfam" id="PF17759">
    <property type="entry name" value="tRNA_synthFbeta"/>
    <property type="match status" value="1"/>
</dbReference>
<evidence type="ECO:0000256" key="8">
    <source>
        <dbReference type="ARBA" id="ARBA00022741"/>
    </source>
</evidence>
<dbReference type="InterPro" id="IPR045864">
    <property type="entry name" value="aa-tRNA-synth_II/BPL/LPL"/>
</dbReference>
<dbReference type="PROSITE" id="PS51483">
    <property type="entry name" value="B5"/>
    <property type="match status" value="1"/>
</dbReference>
<dbReference type="GO" id="GO:0005524">
    <property type="term" value="F:ATP binding"/>
    <property type="evidence" value="ECO:0007669"/>
    <property type="project" value="UniProtKB-UniRule"/>
</dbReference>
<dbReference type="SUPFAM" id="SSF46955">
    <property type="entry name" value="Putative DNA-binding domain"/>
    <property type="match status" value="1"/>
</dbReference>
<dbReference type="SMART" id="SM00874">
    <property type="entry name" value="B5"/>
    <property type="match status" value="1"/>
</dbReference>
<dbReference type="Proteomes" id="UP000432350">
    <property type="component" value="Unassembled WGS sequence"/>
</dbReference>
<dbReference type="GO" id="GO:0006432">
    <property type="term" value="P:phenylalanyl-tRNA aminoacylation"/>
    <property type="evidence" value="ECO:0007669"/>
    <property type="project" value="UniProtKB-UniRule"/>
</dbReference>
<dbReference type="InterPro" id="IPR005121">
    <property type="entry name" value="Fdx_antiC-bd"/>
</dbReference>
<evidence type="ECO:0000259" key="19">
    <source>
        <dbReference type="PROSITE" id="PS51483"/>
    </source>
</evidence>
<dbReference type="HAMAP" id="MF_00283">
    <property type="entry name" value="Phe_tRNA_synth_beta1"/>
    <property type="match status" value="1"/>
</dbReference>
<dbReference type="InterPro" id="IPR005147">
    <property type="entry name" value="tRNA_synthase_B5-dom"/>
</dbReference>
<evidence type="ECO:0000256" key="14">
    <source>
        <dbReference type="ARBA" id="ARBA00049255"/>
    </source>
</evidence>
<dbReference type="InterPro" id="IPR041616">
    <property type="entry name" value="PheRS_beta_core"/>
</dbReference>
<dbReference type="GO" id="GO:0000287">
    <property type="term" value="F:magnesium ion binding"/>
    <property type="evidence" value="ECO:0007669"/>
    <property type="project" value="UniProtKB-UniRule"/>
</dbReference>
<gene>
    <name evidence="15 20" type="primary">pheT</name>
    <name evidence="20" type="ORF">SPHINGO8BC_51725</name>
</gene>
<dbReference type="InterPro" id="IPR036690">
    <property type="entry name" value="Fdx_antiC-bd_sf"/>
</dbReference>
<dbReference type="GO" id="GO:0009328">
    <property type="term" value="C:phenylalanine-tRNA ligase complex"/>
    <property type="evidence" value="ECO:0007669"/>
    <property type="project" value="TreeGrafter"/>
</dbReference>
<evidence type="ECO:0000256" key="12">
    <source>
        <dbReference type="ARBA" id="ARBA00022917"/>
    </source>
</evidence>
<keyword evidence="12 15" id="KW-0648">Protein biosynthesis</keyword>
<feature type="domain" description="FDX-ACB" evidence="18">
    <location>
        <begin position="750"/>
        <end position="843"/>
    </location>
</feature>
<evidence type="ECO:0000313" key="20">
    <source>
        <dbReference type="EMBL" id="VXD01520.1"/>
    </source>
</evidence>
<dbReference type="CDD" id="cd02796">
    <property type="entry name" value="tRNA_bind_bactPheRS"/>
    <property type="match status" value="1"/>
</dbReference>
<organism evidence="20 21">
    <name type="scientific">Sphingobacterium multivorum</name>
    <dbReference type="NCBI Taxonomy" id="28454"/>
    <lineage>
        <taxon>Bacteria</taxon>
        <taxon>Pseudomonadati</taxon>
        <taxon>Bacteroidota</taxon>
        <taxon>Sphingobacteriia</taxon>
        <taxon>Sphingobacteriales</taxon>
        <taxon>Sphingobacteriaceae</taxon>
        <taxon>Sphingobacterium</taxon>
    </lineage>
</organism>
<evidence type="ECO:0000256" key="2">
    <source>
        <dbReference type="ARBA" id="ARBA00008653"/>
    </source>
</evidence>
<dbReference type="Gene3D" id="3.30.930.10">
    <property type="entry name" value="Bira Bifunctional Protein, Domain 2"/>
    <property type="match status" value="1"/>
</dbReference>
<feature type="binding site" evidence="15">
    <location>
        <position position="518"/>
    </location>
    <ligand>
        <name>Mg(2+)</name>
        <dbReference type="ChEBI" id="CHEBI:18420"/>
        <note>shared with alpha subunit</note>
    </ligand>
</feature>
<name>A0A654D7D1_SPHMU</name>
<dbReference type="FunFam" id="3.30.70.380:FF:000001">
    <property type="entry name" value="Phenylalanine--tRNA ligase beta subunit"/>
    <property type="match status" value="1"/>
</dbReference>
<dbReference type="PROSITE" id="PS51447">
    <property type="entry name" value="FDX_ACB"/>
    <property type="match status" value="1"/>
</dbReference>
<evidence type="ECO:0000313" key="21">
    <source>
        <dbReference type="Proteomes" id="UP000432350"/>
    </source>
</evidence>
<comment type="subcellular location">
    <subcellularLocation>
        <location evidence="1 15">Cytoplasm</location>
    </subcellularLocation>
</comment>
<dbReference type="Pfam" id="PF03147">
    <property type="entry name" value="FDX-ACB"/>
    <property type="match status" value="1"/>
</dbReference>
<dbReference type="FunFam" id="2.40.50.140:FF:000045">
    <property type="entry name" value="Phenylalanine--tRNA ligase beta subunit"/>
    <property type="match status" value="1"/>
</dbReference>
<dbReference type="Gene3D" id="2.40.50.140">
    <property type="entry name" value="Nucleic acid-binding proteins"/>
    <property type="match status" value="1"/>
</dbReference>
<dbReference type="GO" id="GO:0004826">
    <property type="term" value="F:phenylalanine-tRNA ligase activity"/>
    <property type="evidence" value="ECO:0007669"/>
    <property type="project" value="UniProtKB-UniRule"/>
</dbReference>
<feature type="domain" description="B5" evidence="19">
    <location>
        <begin position="454"/>
        <end position="530"/>
    </location>
</feature>
<dbReference type="SMART" id="SM00873">
    <property type="entry name" value="B3_4"/>
    <property type="match status" value="1"/>
</dbReference>
<dbReference type="SUPFAM" id="SSF55681">
    <property type="entry name" value="Class II aaRS and biotin synthetases"/>
    <property type="match status" value="1"/>
</dbReference>
<proteinExistence type="inferred from homology"/>
<evidence type="ECO:0000256" key="13">
    <source>
        <dbReference type="ARBA" id="ARBA00023146"/>
    </source>
</evidence>
<comment type="subunit">
    <text evidence="3 15">Tetramer of two alpha and two beta subunits.</text>
</comment>
<dbReference type="NCBIfam" id="TIGR00472">
    <property type="entry name" value="pheT_bact"/>
    <property type="match status" value="1"/>
</dbReference>
<dbReference type="EC" id="6.1.1.20" evidence="15"/>
<evidence type="ECO:0000256" key="4">
    <source>
        <dbReference type="ARBA" id="ARBA00022490"/>
    </source>
</evidence>
<comment type="cofactor">
    <cofactor evidence="15">
        <name>Mg(2+)</name>
        <dbReference type="ChEBI" id="CHEBI:18420"/>
    </cofactor>
    <text evidence="15">Binds 2 magnesium ions per tetramer.</text>
</comment>
<dbReference type="SUPFAM" id="SSF56037">
    <property type="entry name" value="PheT/TilS domain"/>
    <property type="match status" value="1"/>
</dbReference>
<keyword evidence="9 15" id="KW-0067">ATP-binding</keyword>
<evidence type="ECO:0000256" key="9">
    <source>
        <dbReference type="ARBA" id="ARBA00022840"/>
    </source>
</evidence>
<dbReference type="PROSITE" id="PS50886">
    <property type="entry name" value="TRBD"/>
    <property type="match status" value="1"/>
</dbReference>
<evidence type="ECO:0000259" key="17">
    <source>
        <dbReference type="PROSITE" id="PS50886"/>
    </source>
</evidence>
<dbReference type="Gene3D" id="3.30.56.10">
    <property type="match status" value="2"/>
</dbReference>
<feature type="binding site" evidence="15">
    <location>
        <position position="508"/>
    </location>
    <ligand>
        <name>Mg(2+)</name>
        <dbReference type="ChEBI" id="CHEBI:18420"/>
        <note>shared with alpha subunit</note>
    </ligand>
</feature>
<dbReference type="InterPro" id="IPR005146">
    <property type="entry name" value="B3/B4_tRNA-bd"/>
</dbReference>
<sequence>MVICHTAGEDRGCQLSSNSGLPAMIGKLTLDINSNLSKFVHQIRFEMNISYNWLKQHVNIDSTPEELSLILTNTGLEVEALDVVQSIPGGLDGLVVGEVKTCEQHPNADKLRVTTVDVGGPELLHIVCGAPNCRTGLKVIVATVGTTCHPLTGEPFKITKSKIRGEVSEGMLCGEDEIGLGTSHAGIVELPADVAVGTLVKDHFNIQDDYRYEIGLTPNRADAASHLGVARDIAAHFRTHVLKADVSAFKAAEAEGTTVVVADAQASPRYSGINITGVRVGESPDWLKEKLNVIGVRPINNIVDVTNYILHDLGQPLHAFDADKIAGNKVIVRLATEGEKFVTLDGVERTLSAEDLVIADAEKPMCIAGVFGGAHSGVSAETTNVFLESAYFNAVSVRKTSKRHGLKTDASFRFERGTDPNITVEALKRAALLIQEIAGGTISSTLKDEYPVVINPFSFHVSYANVVRLIGQAIPNEEIKSIIVALGIEVASETETGLDVLVPAYRVDVTREVDVVEEVLRIYGYNNIELKSQIKASLNTVEKPDKEVVLNQLADLLIANGFREILSNSLTKLDYADDSETAVKLYNPLSSDLDTMRQNMVFSVLSAIEYNQKRRNFDLKFFEFGKTYALDGEGYKETQHLAFAMAGKNEAEQWNSKKDAVNFYNLKAAVDTLIKRLKIEGIQIQDATSTHFAYGLNYMKGQKCLVSFGAIANADLKKADVEGQVFFADFDWDVLMKIIRKNSIQYKEVSKFPAVRRDLSLLIDENVSFDKLQFVAQKTERKLLKEVNVFDVYKGDKIPEGKKSYALSFILQDEEKTLTDKQIDAIVQKLIVNFEKELGAEVRG</sequence>
<dbReference type="Pfam" id="PF01588">
    <property type="entry name" value="tRNA_bind"/>
    <property type="match status" value="1"/>
</dbReference>
<feature type="binding site" evidence="15">
    <location>
        <position position="517"/>
    </location>
    <ligand>
        <name>Mg(2+)</name>
        <dbReference type="ChEBI" id="CHEBI:18420"/>
        <note>shared with alpha subunit</note>
    </ligand>
</feature>
<dbReference type="PANTHER" id="PTHR10947:SF0">
    <property type="entry name" value="PHENYLALANINE--TRNA LIGASE BETA SUBUNIT"/>
    <property type="match status" value="1"/>
</dbReference>
<dbReference type="GO" id="GO:0000049">
    <property type="term" value="F:tRNA binding"/>
    <property type="evidence" value="ECO:0007669"/>
    <property type="project" value="UniProtKB-UniRule"/>
</dbReference>
<evidence type="ECO:0000256" key="7">
    <source>
        <dbReference type="ARBA" id="ARBA00022723"/>
    </source>
</evidence>
<evidence type="ECO:0000256" key="15">
    <source>
        <dbReference type="HAMAP-Rule" id="MF_00283"/>
    </source>
</evidence>
<protein>
    <recommendedName>
        <fullName evidence="15">Phenylalanine--tRNA ligase beta subunit</fullName>
        <ecNumber evidence="15">6.1.1.20</ecNumber>
    </recommendedName>
    <alternativeName>
        <fullName evidence="15">Phenylalanyl-tRNA synthetase beta subunit</fullName>
        <shortName evidence="15">PheRS</shortName>
    </alternativeName>
</protein>
<evidence type="ECO:0000259" key="18">
    <source>
        <dbReference type="PROSITE" id="PS51447"/>
    </source>
</evidence>
<dbReference type="SMART" id="SM00896">
    <property type="entry name" value="FDX-ACB"/>
    <property type="match status" value="1"/>
</dbReference>